<keyword evidence="6" id="KW-0547">Nucleotide-binding</keyword>
<dbReference type="PROSITE" id="PS51192">
    <property type="entry name" value="HELICASE_ATP_BIND_1"/>
    <property type="match status" value="1"/>
</dbReference>
<evidence type="ECO:0000256" key="3">
    <source>
        <dbReference type="ARBA" id="ARBA00022473"/>
    </source>
</evidence>
<keyword evidence="4" id="KW-0597">Phosphoprotein</keyword>
<dbReference type="InterPro" id="IPR038718">
    <property type="entry name" value="SNF2-like_sf"/>
</dbReference>
<evidence type="ECO:0000259" key="20">
    <source>
        <dbReference type="PROSITE" id="PS51194"/>
    </source>
</evidence>
<dbReference type="CDD" id="cd18793">
    <property type="entry name" value="SF2_C_SNF"/>
    <property type="match status" value="1"/>
</dbReference>
<evidence type="ECO:0000256" key="9">
    <source>
        <dbReference type="ARBA" id="ARBA00022806"/>
    </source>
</evidence>
<dbReference type="FunFam" id="3.40.50.10810:FF:000015">
    <property type="entry name" value="lymphoid-specific helicase isoform X1"/>
    <property type="match status" value="1"/>
</dbReference>
<protein>
    <recommendedName>
        <fullName evidence="17">Proliferation-associated SNF2-like protein</fullName>
    </recommendedName>
</protein>
<dbReference type="Pfam" id="PF00271">
    <property type="entry name" value="Helicase_C"/>
    <property type="match status" value="1"/>
</dbReference>
<dbReference type="Gene3D" id="3.40.50.10810">
    <property type="entry name" value="Tandem AAA-ATPase domain"/>
    <property type="match status" value="1"/>
</dbReference>
<dbReference type="SUPFAM" id="SSF52540">
    <property type="entry name" value="P-loop containing nucleoside triphosphate hydrolases"/>
    <property type="match status" value="2"/>
</dbReference>
<evidence type="ECO:0000256" key="1">
    <source>
        <dbReference type="ARBA" id="ARBA00004123"/>
    </source>
</evidence>
<dbReference type="PANTHER" id="PTHR47161">
    <property type="entry name" value="LYMPHOID-SPECIFIC HELICASE"/>
    <property type="match status" value="1"/>
</dbReference>
<evidence type="ECO:0000256" key="6">
    <source>
        <dbReference type="ARBA" id="ARBA00022741"/>
    </source>
</evidence>
<sequence length="602" mass="68327">MGLGKTIQCISLIAYLVEQSVVGPFLVAAPLSTLPNWLSEFERFCPDIPVVLYHGSNRDELIPQIAKFHRVPGCSIPVHPVVLTSYGLIMRDARQLSQFKWRYLIIDEGHRIKNYECRLVQELKRYSSVNRLLLTGTPLQNNLAELWSLLNFLLPEIFDDLAVFESWFDVTSMTTEEDDAKIVAQEREKQVVSTLHKILTPFLLRRVKRDVDLQIPPKRELLVYCPLVEDQETLYKAAMDRTIDKLMGKRHGDDPEKPPELDAKGRPRRAGKEKVNFEFLFADSGDVLQDEDRWMAGLKGLEEARVVTTASAKKVKNISLHLPMQSLMMVLRHVVNHPFLLEHPIDPETKEYLLVPEVGEKSGKMMVLDAMLKRLIADGHKVLIFSQFRLMLDILGDFLTVKGHSFLRLDGSDAVEDRRENIAAFNTDPDVKVFIVSTRAGGLGINLTGADTVIIYDSDWNPQCDLQAQDRAHRIGQTKPVVVYRLVAGGTIDERIVERAAAKRKLEKMVMHSGKFKSGRRDQVSTSLAPVSPEELLQLLRERQHHRVVRAGGHVFTDEEMDQLLDRSDLLDAWNGQKTQVKPKEAAGVFKELEEVDAPTLV</sequence>
<gene>
    <name evidence="21" type="primary">HELLS</name>
    <name evidence="21" type="ORF">FJT64_010569</name>
</gene>
<comment type="subcellular location">
    <subcellularLocation>
        <location evidence="1">Nucleus</location>
    </subcellularLocation>
</comment>
<dbReference type="InterPro" id="IPR049730">
    <property type="entry name" value="SNF2/RAD54-like_C"/>
</dbReference>
<feature type="region of interest" description="Disordered" evidence="18">
    <location>
        <begin position="247"/>
        <end position="270"/>
    </location>
</feature>
<dbReference type="InterPro" id="IPR014001">
    <property type="entry name" value="Helicase_ATP-bd"/>
</dbReference>
<dbReference type="GO" id="GO:0005524">
    <property type="term" value="F:ATP binding"/>
    <property type="evidence" value="ECO:0007669"/>
    <property type="project" value="UniProtKB-KW"/>
</dbReference>
<evidence type="ECO:0000256" key="11">
    <source>
        <dbReference type="ARBA" id="ARBA00023015"/>
    </source>
</evidence>
<dbReference type="AlphaFoldDB" id="A0A6A4VBS9"/>
<evidence type="ECO:0000256" key="17">
    <source>
        <dbReference type="ARBA" id="ARBA00081399"/>
    </source>
</evidence>
<keyword evidence="3" id="KW-0217">Developmental protein</keyword>
<keyword evidence="14" id="KW-0539">Nucleus</keyword>
<keyword evidence="5" id="KW-0132">Cell division</keyword>
<evidence type="ECO:0000256" key="13">
    <source>
        <dbReference type="ARBA" id="ARBA00023163"/>
    </source>
</evidence>
<dbReference type="InterPro" id="IPR001650">
    <property type="entry name" value="Helicase_C-like"/>
</dbReference>
<dbReference type="GO" id="GO:0005721">
    <property type="term" value="C:pericentric heterochromatin"/>
    <property type="evidence" value="ECO:0007669"/>
    <property type="project" value="TreeGrafter"/>
</dbReference>
<evidence type="ECO:0000256" key="2">
    <source>
        <dbReference type="ARBA" id="ARBA00007025"/>
    </source>
</evidence>
<evidence type="ECO:0000256" key="15">
    <source>
        <dbReference type="ARBA" id="ARBA00023306"/>
    </source>
</evidence>
<dbReference type="GO" id="GO:0004386">
    <property type="term" value="F:helicase activity"/>
    <property type="evidence" value="ECO:0007669"/>
    <property type="project" value="UniProtKB-KW"/>
</dbReference>
<comment type="caution">
    <text evidence="21">The sequence shown here is derived from an EMBL/GenBank/DDBJ whole genome shotgun (WGS) entry which is preliminary data.</text>
</comment>
<keyword evidence="7" id="KW-0498">Mitosis</keyword>
<organism evidence="21 22">
    <name type="scientific">Amphibalanus amphitrite</name>
    <name type="common">Striped barnacle</name>
    <name type="synonym">Balanus amphitrite</name>
    <dbReference type="NCBI Taxonomy" id="1232801"/>
    <lineage>
        <taxon>Eukaryota</taxon>
        <taxon>Metazoa</taxon>
        <taxon>Ecdysozoa</taxon>
        <taxon>Arthropoda</taxon>
        <taxon>Crustacea</taxon>
        <taxon>Multicrustacea</taxon>
        <taxon>Cirripedia</taxon>
        <taxon>Thoracica</taxon>
        <taxon>Thoracicalcarea</taxon>
        <taxon>Balanomorpha</taxon>
        <taxon>Balanoidea</taxon>
        <taxon>Balanidae</taxon>
        <taxon>Amphibalaninae</taxon>
        <taxon>Amphibalanus</taxon>
    </lineage>
</organism>
<evidence type="ECO:0000256" key="4">
    <source>
        <dbReference type="ARBA" id="ARBA00022553"/>
    </source>
</evidence>
<evidence type="ECO:0000256" key="7">
    <source>
        <dbReference type="ARBA" id="ARBA00022776"/>
    </source>
</evidence>
<feature type="domain" description="Helicase ATP-binding" evidence="19">
    <location>
        <begin position="1"/>
        <end position="156"/>
    </location>
</feature>
<dbReference type="GO" id="GO:0031508">
    <property type="term" value="P:pericentric heterochromatin formation"/>
    <property type="evidence" value="ECO:0007669"/>
    <property type="project" value="TreeGrafter"/>
</dbReference>
<dbReference type="Proteomes" id="UP000440578">
    <property type="component" value="Unassembled WGS sequence"/>
</dbReference>
<dbReference type="GO" id="GO:0051301">
    <property type="term" value="P:cell division"/>
    <property type="evidence" value="ECO:0007669"/>
    <property type="project" value="UniProtKB-KW"/>
</dbReference>
<dbReference type="OrthoDB" id="6380665at2759"/>
<evidence type="ECO:0000313" key="22">
    <source>
        <dbReference type="Proteomes" id="UP000440578"/>
    </source>
</evidence>
<dbReference type="FunFam" id="3.40.50.300:FF:000577">
    <property type="entry name" value="lymphoid-specific helicase isoform X1"/>
    <property type="match status" value="1"/>
</dbReference>
<dbReference type="InterPro" id="IPR000330">
    <property type="entry name" value="SNF2_N"/>
</dbReference>
<keyword evidence="13" id="KW-0804">Transcription</keyword>
<evidence type="ECO:0000313" key="21">
    <source>
        <dbReference type="EMBL" id="KAF0291275.1"/>
    </source>
</evidence>
<evidence type="ECO:0000256" key="10">
    <source>
        <dbReference type="ARBA" id="ARBA00022840"/>
    </source>
</evidence>
<keyword evidence="8" id="KW-0378">Hydrolase</keyword>
<accession>A0A6A4VBS9</accession>
<comment type="function">
    <text evidence="16">Plays an essential role in normal development and survival. Involved in regulation of the expansion or survival of lymphoid cells. Required for de novo or maintenance DNA methylation. May control silencing of the imprinted CDKN1C gene through DNA methylation. May play a role in formation and organization of heterochromatin, implying a functional role in the regulation of transcription and mitosis.</text>
</comment>
<dbReference type="Pfam" id="PF00176">
    <property type="entry name" value="SNF2-rel_dom"/>
    <property type="match status" value="1"/>
</dbReference>
<dbReference type="GO" id="GO:0003682">
    <property type="term" value="F:chromatin binding"/>
    <property type="evidence" value="ECO:0007669"/>
    <property type="project" value="TreeGrafter"/>
</dbReference>
<name>A0A6A4VBS9_AMPAM</name>
<keyword evidence="12" id="KW-0175">Coiled coil</keyword>
<dbReference type="PANTHER" id="PTHR47161:SF1">
    <property type="entry name" value="LYMPHOID-SPECIFIC HELICASE"/>
    <property type="match status" value="1"/>
</dbReference>
<evidence type="ECO:0000259" key="19">
    <source>
        <dbReference type="PROSITE" id="PS51192"/>
    </source>
</evidence>
<evidence type="ECO:0000256" key="5">
    <source>
        <dbReference type="ARBA" id="ARBA00022618"/>
    </source>
</evidence>
<keyword evidence="15" id="KW-0131">Cell cycle</keyword>
<feature type="domain" description="Helicase C-terminal" evidence="20">
    <location>
        <begin position="367"/>
        <end position="517"/>
    </location>
</feature>
<dbReference type="GO" id="GO:0044027">
    <property type="term" value="P:negative regulation of gene expression via chromosomal CpG island methylation"/>
    <property type="evidence" value="ECO:0007669"/>
    <property type="project" value="TreeGrafter"/>
</dbReference>
<evidence type="ECO:0000256" key="16">
    <source>
        <dbReference type="ARBA" id="ARBA00053349"/>
    </source>
</evidence>
<evidence type="ECO:0000256" key="12">
    <source>
        <dbReference type="ARBA" id="ARBA00023054"/>
    </source>
</evidence>
<dbReference type="SMART" id="SM00487">
    <property type="entry name" value="DEXDc"/>
    <property type="match status" value="1"/>
</dbReference>
<keyword evidence="11" id="KW-0805">Transcription regulation</keyword>
<dbReference type="GO" id="GO:0016787">
    <property type="term" value="F:hydrolase activity"/>
    <property type="evidence" value="ECO:0007669"/>
    <property type="project" value="UniProtKB-KW"/>
</dbReference>
<keyword evidence="22" id="KW-1185">Reference proteome</keyword>
<dbReference type="InterPro" id="IPR027417">
    <property type="entry name" value="P-loop_NTPase"/>
</dbReference>
<evidence type="ECO:0000256" key="14">
    <source>
        <dbReference type="ARBA" id="ARBA00023242"/>
    </source>
</evidence>
<reference evidence="21 22" key="1">
    <citation type="submission" date="2019-07" db="EMBL/GenBank/DDBJ databases">
        <title>Draft genome assembly of a fouling barnacle, Amphibalanus amphitrite (Darwin, 1854): The first reference genome for Thecostraca.</title>
        <authorList>
            <person name="Kim W."/>
        </authorList>
    </citation>
    <scope>NUCLEOTIDE SEQUENCE [LARGE SCALE GENOMIC DNA]</scope>
    <source>
        <strain evidence="21">SNU_AA5</strain>
        <tissue evidence="21">Soma without cirri and trophi</tissue>
    </source>
</reference>
<dbReference type="PROSITE" id="PS51194">
    <property type="entry name" value="HELICASE_CTER"/>
    <property type="match status" value="1"/>
</dbReference>
<dbReference type="EMBL" id="VIIS01001892">
    <property type="protein sequence ID" value="KAF0291275.1"/>
    <property type="molecule type" value="Genomic_DNA"/>
</dbReference>
<comment type="similarity">
    <text evidence="2">Belongs to the SNF2/RAD54 helicase family.</text>
</comment>
<evidence type="ECO:0000256" key="8">
    <source>
        <dbReference type="ARBA" id="ARBA00022801"/>
    </source>
</evidence>
<proteinExistence type="inferred from homology"/>
<dbReference type="Gene3D" id="3.40.50.300">
    <property type="entry name" value="P-loop containing nucleotide triphosphate hydrolases"/>
    <property type="match status" value="1"/>
</dbReference>
<dbReference type="SMART" id="SM00490">
    <property type="entry name" value="HELICc"/>
    <property type="match status" value="1"/>
</dbReference>
<keyword evidence="10" id="KW-0067">ATP-binding</keyword>
<dbReference type="GO" id="GO:0006346">
    <property type="term" value="P:DNA methylation-dependent constitutive heterochromatin formation"/>
    <property type="evidence" value="ECO:0007669"/>
    <property type="project" value="TreeGrafter"/>
</dbReference>
<keyword evidence="9 21" id="KW-0347">Helicase</keyword>
<evidence type="ECO:0000256" key="18">
    <source>
        <dbReference type="SAM" id="MobiDB-lite"/>
    </source>
</evidence>
<dbReference type="GO" id="GO:0005634">
    <property type="term" value="C:nucleus"/>
    <property type="evidence" value="ECO:0007669"/>
    <property type="project" value="UniProtKB-SubCell"/>
</dbReference>